<comment type="caution">
    <text evidence="4">The sequence shown here is derived from an EMBL/GenBank/DDBJ whole genome shotgun (WGS) entry which is preliminary data.</text>
</comment>
<feature type="region of interest" description="Disordered" evidence="1">
    <location>
        <begin position="641"/>
        <end position="739"/>
    </location>
</feature>
<organism evidence="4 5">
    <name type="scientific">Thalassolituus marinus</name>
    <dbReference type="NCBI Taxonomy" id="671053"/>
    <lineage>
        <taxon>Bacteria</taxon>
        <taxon>Pseudomonadati</taxon>
        <taxon>Pseudomonadota</taxon>
        <taxon>Gammaproteobacteria</taxon>
        <taxon>Oceanospirillales</taxon>
        <taxon>Oceanospirillaceae</taxon>
        <taxon>Thalassolituus</taxon>
    </lineage>
</organism>
<feature type="compositionally biased region" description="Basic and acidic residues" evidence="1">
    <location>
        <begin position="558"/>
        <end position="572"/>
    </location>
</feature>
<dbReference type="SUPFAM" id="SSF53300">
    <property type="entry name" value="vWA-like"/>
    <property type="match status" value="1"/>
</dbReference>
<keyword evidence="2" id="KW-0812">Transmembrane</keyword>
<feature type="compositionally biased region" description="Acidic residues" evidence="1">
    <location>
        <begin position="704"/>
        <end position="739"/>
    </location>
</feature>
<keyword evidence="5" id="KW-1185">Reference proteome</keyword>
<dbReference type="EMBL" id="JAEDAH010000013">
    <property type="protein sequence ID" value="MCA6062578.1"/>
    <property type="molecule type" value="Genomic_DNA"/>
</dbReference>
<sequence>MMINRWLSGVMFLSLLPFLFTYSSLIQAAEKPSDVRIIVDISGSMKETDPANLRVPALNLLVELLPDNARSGVWTFGHYVNMMVPLDLVDKGWRERAKEQAKSINSVGLYTNLTGALEKASWQLAADSGFDQSVILLTDGRIDMPADAGRDINEAERKRLFDKVLPRYTEAGVRVHTVGLSAAADTELLQQIALETGGMYLEASDADALLKAFLKAFDRAVPVEQVPMDDNLFEIDASVSEFTALVFRKAGGRQTRLISPAGAELSAASAQAMDNVRWHEDVNFDLITVSEPEVGSWRADADIDPDNRVQILSDLTLSVDGLPNTLFSGTPVDLAMALYNAGEVVSEKAILGLTDFTLKVTAPDGRSGSKLLSDPEALPEDGVFRESMTRLSQIGEYRFEVTAVGRTFQRRQVLTASLMEPLSVEVIDVAEEERVHVQVLAKSDNVDTTLSRVIAKVTYPDASSLINTMAYDPALKGWQMDLTAEKGPGRYELVLNIRGVTAGGTTFKSHPEEIVRDFPLIKPQAIAPEELPSEEEASNTAGAADDSEAAQSTPEPGVEEKTEQPPAEKPEEAAEPEAVQPEPEIVPDLAKRFAEQADVVEEETEDEGIAWWVYLLLALGNLAIFGGAGAWWFMRRKKTAKAEPEAEVKGGISDELAGDDGLSDDDFAGDFDDFSDGGEEEIPLPEDDAPAAPARAPSTMGSDADIDVSLDDDFDLDAGDAEEASDDWGEFDADEDNKS</sequence>
<proteinExistence type="predicted"/>
<gene>
    <name evidence="4" type="ORF">I9W95_03055</name>
</gene>
<dbReference type="SMART" id="SM00327">
    <property type="entry name" value="VWA"/>
    <property type="match status" value="1"/>
</dbReference>
<evidence type="ECO:0000256" key="1">
    <source>
        <dbReference type="SAM" id="MobiDB-lite"/>
    </source>
</evidence>
<dbReference type="Proteomes" id="UP000714380">
    <property type="component" value="Unassembled WGS sequence"/>
</dbReference>
<feature type="transmembrane region" description="Helical" evidence="2">
    <location>
        <begin position="611"/>
        <end position="633"/>
    </location>
</feature>
<dbReference type="InterPro" id="IPR002035">
    <property type="entry name" value="VWF_A"/>
</dbReference>
<dbReference type="RefSeq" id="WP_225671725.1">
    <property type="nucleotide sequence ID" value="NZ_JAEDAH010000013.1"/>
</dbReference>
<dbReference type="CDD" id="cd00198">
    <property type="entry name" value="vWFA"/>
    <property type="match status" value="1"/>
</dbReference>
<reference evidence="4 5" key="1">
    <citation type="submission" date="2020-12" db="EMBL/GenBank/DDBJ databases">
        <title>Novel Thalassolituus-related marine hydrocarbonoclastic bacteria mediated algae-derived hydrocarbons mineralization in twilight zone of the northern South China Sea.</title>
        <authorList>
            <person name="Dong C."/>
        </authorList>
    </citation>
    <scope>NUCLEOTIDE SEQUENCE [LARGE SCALE GENOMIC DNA]</scope>
    <source>
        <strain evidence="4 5">IMCC1826</strain>
    </source>
</reference>
<dbReference type="InterPro" id="IPR051266">
    <property type="entry name" value="CLCR"/>
</dbReference>
<dbReference type="InterPro" id="IPR036465">
    <property type="entry name" value="vWFA_dom_sf"/>
</dbReference>
<evidence type="ECO:0000313" key="5">
    <source>
        <dbReference type="Proteomes" id="UP000714380"/>
    </source>
</evidence>
<dbReference type="Pfam" id="PF00092">
    <property type="entry name" value="VWA"/>
    <property type="match status" value="1"/>
</dbReference>
<dbReference type="PANTHER" id="PTHR10579">
    <property type="entry name" value="CALCIUM-ACTIVATED CHLORIDE CHANNEL REGULATOR"/>
    <property type="match status" value="1"/>
</dbReference>
<name>A0ABS7ZLJ7_9GAMM</name>
<evidence type="ECO:0000256" key="2">
    <source>
        <dbReference type="SAM" id="Phobius"/>
    </source>
</evidence>
<evidence type="ECO:0000313" key="4">
    <source>
        <dbReference type="EMBL" id="MCA6062578.1"/>
    </source>
</evidence>
<protein>
    <submittedName>
        <fullName evidence="4">VWA domain-containing protein</fullName>
    </submittedName>
</protein>
<keyword evidence="2" id="KW-0472">Membrane</keyword>
<keyword evidence="2" id="KW-1133">Transmembrane helix</keyword>
<feature type="compositionally biased region" description="Acidic residues" evidence="1">
    <location>
        <begin position="656"/>
        <end position="689"/>
    </location>
</feature>
<feature type="region of interest" description="Disordered" evidence="1">
    <location>
        <begin position="531"/>
        <end position="582"/>
    </location>
</feature>
<feature type="compositionally biased region" description="Low complexity" evidence="1">
    <location>
        <begin position="690"/>
        <end position="703"/>
    </location>
</feature>
<feature type="domain" description="VWFA" evidence="3">
    <location>
        <begin position="34"/>
        <end position="217"/>
    </location>
</feature>
<dbReference type="PROSITE" id="PS50234">
    <property type="entry name" value="VWFA"/>
    <property type="match status" value="1"/>
</dbReference>
<accession>A0ABS7ZLJ7</accession>
<dbReference type="PANTHER" id="PTHR10579:SF43">
    <property type="entry name" value="ZINC FINGER (C3HC4-TYPE RING FINGER) FAMILY PROTEIN"/>
    <property type="match status" value="1"/>
</dbReference>
<dbReference type="Gene3D" id="3.40.50.410">
    <property type="entry name" value="von Willebrand factor, type A domain"/>
    <property type="match status" value="1"/>
</dbReference>
<evidence type="ECO:0000259" key="3">
    <source>
        <dbReference type="PROSITE" id="PS50234"/>
    </source>
</evidence>